<dbReference type="OrthoDB" id="3551462at2759"/>
<dbReference type="AlphaFoldDB" id="A0A2J6QV27"/>
<feature type="compositionally biased region" description="Basic and acidic residues" evidence="1">
    <location>
        <begin position="312"/>
        <end position="332"/>
    </location>
</feature>
<organism evidence="2 3">
    <name type="scientific">Hyaloscypha variabilis (strain UAMH 11265 / GT02V1 / F)</name>
    <name type="common">Meliniomyces variabilis</name>
    <dbReference type="NCBI Taxonomy" id="1149755"/>
    <lineage>
        <taxon>Eukaryota</taxon>
        <taxon>Fungi</taxon>
        <taxon>Dikarya</taxon>
        <taxon>Ascomycota</taxon>
        <taxon>Pezizomycotina</taxon>
        <taxon>Leotiomycetes</taxon>
        <taxon>Helotiales</taxon>
        <taxon>Hyaloscyphaceae</taxon>
        <taxon>Hyaloscypha</taxon>
        <taxon>Hyaloscypha variabilis</taxon>
    </lineage>
</organism>
<name>A0A2J6QV27_HYAVF</name>
<feature type="compositionally biased region" description="Basic and acidic residues" evidence="1">
    <location>
        <begin position="10"/>
        <end position="28"/>
    </location>
</feature>
<evidence type="ECO:0000313" key="2">
    <source>
        <dbReference type="EMBL" id="PMD30120.1"/>
    </source>
</evidence>
<feature type="compositionally biased region" description="Basic residues" evidence="1">
    <location>
        <begin position="372"/>
        <end position="402"/>
    </location>
</feature>
<feature type="region of interest" description="Disordered" evidence="1">
    <location>
        <begin position="286"/>
        <end position="440"/>
    </location>
</feature>
<evidence type="ECO:0008006" key="4">
    <source>
        <dbReference type="Google" id="ProtNLM"/>
    </source>
</evidence>
<protein>
    <recommendedName>
        <fullName evidence="4">SprT-like domain-containing protein</fullName>
    </recommendedName>
</protein>
<accession>A0A2J6QV27</accession>
<evidence type="ECO:0000256" key="1">
    <source>
        <dbReference type="SAM" id="MobiDB-lite"/>
    </source>
</evidence>
<sequence>MPHHGHHHGRSNDKNDHDRKKSDNDGHRQKTNRPSYLSYLDDHEPGKTTHPQFLDELPKNKLHRYHPKELSYLLQQNSNRRKISQLSATAQHRLKRPVRVCSRGSDVQKLVEEWLPVLDEIFFFSTVGPHLKNGVHLFNDPDSTQAGFYIEKKSYIKINTDHSLHSLGDRHPERGLLATLLHEMVHAFLTTFSCHRSCCKKCRSEVMGHEAIWCNAMAKIEAKLQDATGWDVDCNMSGSVMADMEKSNWQPKEDQLRRWGLWGKKEYSGKLKREVGFLRSEWPRAHKSCRRSAESDEHDGSDSSDDSDDSEDSRGSDDSRESRGSIDSRNSSDSDSSENSDSSDDSDDSDDSEDFDESTDEESDGSEDDTRHHHHSNDRHSSHRHRHSHDHHSSHEHRHSHRAHDGRSGHENKRRSKHRGHPRSAHPQFLDNLPDPKLRRFHPEDIGKALRQNARDQSFSQLSERTQSLLRRQIPHCESRRDVRHLMEEWMPALDEIFYFGQVRRYLKGGIRIFNDEYLEYEGRYDPYNYWIDINLPSHQYDEGQTEKHYIDTLVHEMLHAFQLTFTCRKVCCWAKIVTDRNWGCVGLGHGPEWFKTMKEIEEKMGDLVDWDVDCGIADSKRTEREHREKSCKPM</sequence>
<dbReference type="EMBL" id="KZ613969">
    <property type="protein sequence ID" value="PMD30120.1"/>
    <property type="molecule type" value="Genomic_DNA"/>
</dbReference>
<feature type="compositionally biased region" description="Basic and acidic residues" evidence="1">
    <location>
        <begin position="291"/>
        <end position="301"/>
    </location>
</feature>
<feature type="compositionally biased region" description="Acidic residues" evidence="1">
    <location>
        <begin position="335"/>
        <end position="367"/>
    </location>
</feature>
<gene>
    <name evidence="2" type="ORF">L207DRAFT_592883</name>
</gene>
<feature type="region of interest" description="Disordered" evidence="1">
    <location>
        <begin position="1"/>
        <end position="53"/>
    </location>
</feature>
<dbReference type="Proteomes" id="UP000235786">
    <property type="component" value="Unassembled WGS sequence"/>
</dbReference>
<feature type="compositionally biased region" description="Basic residues" evidence="1">
    <location>
        <begin position="412"/>
        <end position="424"/>
    </location>
</feature>
<feature type="compositionally biased region" description="Acidic residues" evidence="1">
    <location>
        <begin position="302"/>
        <end position="311"/>
    </location>
</feature>
<keyword evidence="3" id="KW-1185">Reference proteome</keyword>
<proteinExistence type="predicted"/>
<reference evidence="2 3" key="1">
    <citation type="submission" date="2016-04" db="EMBL/GenBank/DDBJ databases">
        <title>A degradative enzymes factory behind the ericoid mycorrhizal symbiosis.</title>
        <authorList>
            <consortium name="DOE Joint Genome Institute"/>
            <person name="Martino E."/>
            <person name="Morin E."/>
            <person name="Grelet G."/>
            <person name="Kuo A."/>
            <person name="Kohler A."/>
            <person name="Daghino S."/>
            <person name="Barry K."/>
            <person name="Choi C."/>
            <person name="Cichocki N."/>
            <person name="Clum A."/>
            <person name="Copeland A."/>
            <person name="Hainaut M."/>
            <person name="Haridas S."/>
            <person name="Labutti K."/>
            <person name="Lindquist E."/>
            <person name="Lipzen A."/>
            <person name="Khouja H.-R."/>
            <person name="Murat C."/>
            <person name="Ohm R."/>
            <person name="Olson A."/>
            <person name="Spatafora J."/>
            <person name="Veneault-Fourrey C."/>
            <person name="Henrissat B."/>
            <person name="Grigoriev I."/>
            <person name="Martin F."/>
            <person name="Perotto S."/>
        </authorList>
    </citation>
    <scope>NUCLEOTIDE SEQUENCE [LARGE SCALE GENOMIC DNA]</scope>
    <source>
        <strain evidence="2 3">F</strain>
    </source>
</reference>
<evidence type="ECO:0000313" key="3">
    <source>
        <dbReference type="Proteomes" id="UP000235786"/>
    </source>
</evidence>